<sequence length="115" mass="13507">MFIIAPIAPKLIKFLKEYTPFTLLTKRVNIPEKYNGADMDNPSILNKIIKNPQMYEVIINKASYYELKVTFEAYKQRYTDENLANILPFYSEAKLRQKLLGCSQTVISTLQKFYR</sequence>
<dbReference type="OrthoDB" id="9801609at2"/>
<organism evidence="1 2">
    <name type="scientific">Actinobacillus minor NM305</name>
    <dbReference type="NCBI Taxonomy" id="637911"/>
    <lineage>
        <taxon>Bacteria</taxon>
        <taxon>Pseudomonadati</taxon>
        <taxon>Pseudomonadota</taxon>
        <taxon>Gammaproteobacteria</taxon>
        <taxon>Pasteurellales</taxon>
        <taxon>Pasteurellaceae</taxon>
        <taxon>Actinobacillus</taxon>
    </lineage>
</organism>
<gene>
    <name evidence="1" type="ORF">AM305_07872</name>
</gene>
<dbReference type="AlphaFoldDB" id="C5S0Z6"/>
<evidence type="ECO:0000313" key="2">
    <source>
        <dbReference type="Proteomes" id="UP000005532"/>
    </source>
</evidence>
<proteinExistence type="predicted"/>
<protein>
    <submittedName>
        <fullName evidence="1">Uncharacterized protein</fullName>
    </submittedName>
</protein>
<accession>C5S0Z6</accession>
<name>C5S0Z6_9PAST</name>
<dbReference type="RefSeq" id="WP_005823377.1">
    <property type="nucleotide sequence ID" value="NZ_ACQL01000072.1"/>
</dbReference>
<dbReference type="EMBL" id="ACQL01000072">
    <property type="protein sequence ID" value="EER47421.1"/>
    <property type="molecule type" value="Genomic_DNA"/>
</dbReference>
<reference evidence="1 2" key="1">
    <citation type="journal article" date="2010" name="Vet. Microbiol.">
        <title>Production of haemolysins by strains of the Actinobacillus minor/porcitonsillarum complex.</title>
        <authorList>
            <person name="Arya G."/>
            <person name="Niven D.F."/>
        </authorList>
    </citation>
    <scope>NUCLEOTIDE SEQUENCE [LARGE SCALE GENOMIC DNA]</scope>
    <source>
        <strain evidence="1 2">NM305</strain>
    </source>
</reference>
<dbReference type="Proteomes" id="UP000005532">
    <property type="component" value="Unassembled WGS sequence"/>
</dbReference>
<evidence type="ECO:0000313" key="1">
    <source>
        <dbReference type="EMBL" id="EER47421.1"/>
    </source>
</evidence>
<comment type="caution">
    <text evidence="1">The sequence shown here is derived from an EMBL/GenBank/DDBJ whole genome shotgun (WGS) entry which is preliminary data.</text>
</comment>